<reference evidence="12" key="2">
    <citation type="submission" date="2023-08" db="EMBL/GenBank/DDBJ databases">
        <title>WGS of pathogenic bacterial species, Los Angeles County Public Health Laboratories.</title>
        <authorList>
            <person name="Garrigues J.M."/>
            <person name="Green N.M."/>
        </authorList>
    </citation>
    <scope>NUCLEOTIDE SEQUENCE</scope>
    <source>
        <strain evidence="12">LACPHL-BACT-2023-00068</strain>
    </source>
</reference>
<keyword evidence="3" id="KW-0813">Transport</keyword>
<evidence type="ECO:0000256" key="8">
    <source>
        <dbReference type="SAM" id="Phobius"/>
    </source>
</evidence>
<dbReference type="GeneID" id="61384074"/>
<dbReference type="eggNOG" id="COG2962">
    <property type="taxonomic scope" value="Bacteria"/>
</dbReference>
<feature type="transmembrane region" description="Helical" evidence="8">
    <location>
        <begin position="103"/>
        <end position="120"/>
    </location>
</feature>
<dbReference type="SUPFAM" id="SSF103481">
    <property type="entry name" value="Multidrug resistance efflux transporter EmrE"/>
    <property type="match status" value="2"/>
</dbReference>
<dbReference type="InterPro" id="IPR037185">
    <property type="entry name" value="EmrE-like"/>
</dbReference>
<dbReference type="PATRIC" id="fig|61647.14.peg.3208"/>
<protein>
    <submittedName>
        <fullName evidence="10">EamA family transporter RarD</fullName>
    </submittedName>
    <submittedName>
        <fullName evidence="11">Permease</fullName>
    </submittedName>
</protein>
<evidence type="ECO:0000313" key="11">
    <source>
        <dbReference type="EMBL" id="KMK13027.1"/>
    </source>
</evidence>
<dbReference type="PANTHER" id="PTHR22911:SF137">
    <property type="entry name" value="SOLUTE CARRIER FAMILY 35 MEMBER G2-RELATED"/>
    <property type="match status" value="1"/>
</dbReference>
<feature type="transmembrane region" description="Helical" evidence="8">
    <location>
        <begin position="262"/>
        <end position="284"/>
    </location>
</feature>
<dbReference type="PANTHER" id="PTHR22911">
    <property type="entry name" value="ACYL-MALONYL CONDENSING ENZYME-RELATED"/>
    <property type="match status" value="1"/>
</dbReference>
<feature type="transmembrane region" description="Helical" evidence="8">
    <location>
        <begin position="208"/>
        <end position="227"/>
    </location>
</feature>
<sequence>MLTNMRSGPATIVLAFVLWGITPLFYQYLSGGDLAQILIYRVVWSLPLLLLARLLLRHRTPIRDLWRDRRSFFCCMLAGLLMIISWSSFIYALTRHQVLDASLGYFINPLFVITLGCLFLRERLSAFQKAAVFLGACGLAFQILSLGHLPLLPLMMGFSFALYGLVRKFIRYDVLTSITLETLWALPVVAIIFCVSGAGSSFSPDAPHLLYILTAPVTVIPLILFAIALNKTSLVVTGLAQYIEPTLQFVIAIVIFGEQINYPELICFGAVWLGLMLCVSESFVAHRRLHSHAS</sequence>
<evidence type="ECO:0000256" key="7">
    <source>
        <dbReference type="ARBA" id="ARBA00023136"/>
    </source>
</evidence>
<name>A0A089PQV5_PLUGE</name>
<dbReference type="GO" id="GO:0005886">
    <property type="term" value="C:plasma membrane"/>
    <property type="evidence" value="ECO:0007669"/>
    <property type="project" value="UniProtKB-SubCell"/>
</dbReference>
<comment type="subcellular location">
    <subcellularLocation>
        <location evidence="1">Cell membrane</location>
        <topology evidence="1">Multi-pass membrane protein</topology>
    </subcellularLocation>
</comment>
<feature type="transmembrane region" description="Helical" evidence="8">
    <location>
        <begin position="35"/>
        <end position="56"/>
    </location>
</feature>
<dbReference type="Proteomes" id="UP000036196">
    <property type="component" value="Unassembled WGS sequence"/>
</dbReference>
<dbReference type="EMBL" id="JAVDNV010000002">
    <property type="protein sequence ID" value="MDQ2308237.1"/>
    <property type="molecule type" value="Genomic_DNA"/>
</dbReference>
<gene>
    <name evidence="10" type="primary">rarD</name>
    <name evidence="11" type="ORF">ABW06_13570</name>
    <name evidence="10" type="ORF">QEG54_001420</name>
    <name evidence="12" type="ORF">RBJ30_03865</name>
</gene>
<feature type="transmembrane region" description="Helical" evidence="8">
    <location>
        <begin position="234"/>
        <end position="256"/>
    </location>
</feature>
<evidence type="ECO:0000313" key="13">
    <source>
        <dbReference type="Proteomes" id="UP000036196"/>
    </source>
</evidence>
<proteinExistence type="inferred from homology"/>
<dbReference type="InterPro" id="IPR000620">
    <property type="entry name" value="EamA_dom"/>
</dbReference>
<keyword evidence="13" id="KW-1185">Reference proteome</keyword>
<feature type="domain" description="EamA" evidence="9">
    <location>
        <begin position="8"/>
        <end position="141"/>
    </location>
</feature>
<dbReference type="EMBL" id="ABLOKC030000005">
    <property type="protein sequence ID" value="EML1470718.1"/>
    <property type="molecule type" value="Genomic_DNA"/>
</dbReference>
<feature type="transmembrane region" description="Helical" evidence="8">
    <location>
        <begin position="182"/>
        <end position="202"/>
    </location>
</feature>
<evidence type="ECO:0000256" key="5">
    <source>
        <dbReference type="ARBA" id="ARBA00022692"/>
    </source>
</evidence>
<feature type="domain" description="EamA" evidence="9">
    <location>
        <begin position="154"/>
        <end position="278"/>
    </location>
</feature>
<dbReference type="EMBL" id="LDZF01000013">
    <property type="protein sequence ID" value="KMK13027.1"/>
    <property type="molecule type" value="Genomic_DNA"/>
</dbReference>
<keyword evidence="7 8" id="KW-0472">Membrane</keyword>
<organism evidence="11 13">
    <name type="scientific">Pluralibacter gergoviae</name>
    <name type="common">Enterobacter gergoviae</name>
    <dbReference type="NCBI Taxonomy" id="61647"/>
    <lineage>
        <taxon>Bacteria</taxon>
        <taxon>Pseudomonadati</taxon>
        <taxon>Pseudomonadota</taxon>
        <taxon>Gammaproteobacteria</taxon>
        <taxon>Enterobacterales</taxon>
        <taxon>Enterobacteriaceae</taxon>
        <taxon>Pluralibacter</taxon>
    </lineage>
</organism>
<keyword evidence="6 8" id="KW-1133">Transmembrane helix</keyword>
<reference evidence="10" key="3">
    <citation type="submission" date="2024-02" db="EMBL/GenBank/DDBJ databases">
        <authorList>
            <consortium name="Clinical and Environmental Microbiology Branch: Whole genome sequencing antimicrobial resistance pathogens in the healthcare setting"/>
        </authorList>
    </citation>
    <scope>NUCLEOTIDE SEQUENCE</scope>
    <source>
        <strain evidence="10">2021DK-00143</strain>
    </source>
</reference>
<dbReference type="RefSeq" id="WP_043085201.1">
    <property type="nucleotide sequence ID" value="NZ_CACVCI010000001.1"/>
</dbReference>
<feature type="transmembrane region" description="Helical" evidence="8">
    <location>
        <begin position="127"/>
        <end position="145"/>
    </location>
</feature>
<dbReference type="NCBIfam" id="TIGR00688">
    <property type="entry name" value="rarD"/>
    <property type="match status" value="1"/>
</dbReference>
<evidence type="ECO:0000256" key="3">
    <source>
        <dbReference type="ARBA" id="ARBA00022448"/>
    </source>
</evidence>
<dbReference type="AlphaFoldDB" id="A0A089PQV5"/>
<reference evidence="11 13" key="1">
    <citation type="submission" date="2015-05" db="EMBL/GenBank/DDBJ databases">
        <title>Genome sequences of Pluralibacter gergoviae.</title>
        <authorList>
            <person name="Greninger A.L."/>
            <person name="Miller S."/>
        </authorList>
    </citation>
    <scope>NUCLEOTIDE SEQUENCE [LARGE SCALE GENOMIC DNA]</scope>
    <source>
        <strain evidence="11 13">JS81F13</strain>
    </source>
</reference>
<evidence type="ECO:0000256" key="4">
    <source>
        <dbReference type="ARBA" id="ARBA00022475"/>
    </source>
</evidence>
<feature type="transmembrane region" description="Helical" evidence="8">
    <location>
        <begin position="12"/>
        <end position="29"/>
    </location>
</feature>
<dbReference type="KEGG" id="pge:LG71_21475"/>
<evidence type="ECO:0000256" key="2">
    <source>
        <dbReference type="ARBA" id="ARBA00007362"/>
    </source>
</evidence>
<evidence type="ECO:0000259" key="9">
    <source>
        <dbReference type="Pfam" id="PF00892"/>
    </source>
</evidence>
<keyword evidence="4" id="KW-1003">Cell membrane</keyword>
<dbReference type="Proteomes" id="UP001236270">
    <property type="component" value="Unassembled WGS sequence"/>
</dbReference>
<evidence type="ECO:0000313" key="10">
    <source>
        <dbReference type="EMBL" id="EML1470718.1"/>
    </source>
</evidence>
<comment type="caution">
    <text evidence="11">The sequence shown here is derived from an EMBL/GenBank/DDBJ whole genome shotgun (WGS) entry which is preliminary data.</text>
</comment>
<evidence type="ECO:0000256" key="6">
    <source>
        <dbReference type="ARBA" id="ARBA00022989"/>
    </source>
</evidence>
<evidence type="ECO:0000313" key="12">
    <source>
        <dbReference type="EMBL" id="MDQ2308237.1"/>
    </source>
</evidence>
<feature type="transmembrane region" description="Helical" evidence="8">
    <location>
        <begin position="72"/>
        <end position="91"/>
    </location>
</feature>
<accession>A0A089PQV5</accession>
<evidence type="ECO:0000256" key="1">
    <source>
        <dbReference type="ARBA" id="ARBA00004651"/>
    </source>
</evidence>
<comment type="similarity">
    <text evidence="2">Belongs to the EamA transporter family.</text>
</comment>
<keyword evidence="5 8" id="KW-0812">Transmembrane</keyword>
<dbReference type="Pfam" id="PF00892">
    <property type="entry name" value="EamA"/>
    <property type="match status" value="2"/>
</dbReference>
<dbReference type="InterPro" id="IPR004626">
    <property type="entry name" value="RarD"/>
</dbReference>